<dbReference type="PANTHER" id="PTHR43546">
    <property type="entry name" value="UPF0173 METAL-DEPENDENT HYDROLASE MJ1163-RELATED"/>
    <property type="match status" value="1"/>
</dbReference>
<gene>
    <name evidence="4" type="ORF">HW532_02000</name>
</gene>
<dbReference type="InterPro" id="IPR036866">
    <property type="entry name" value="RibonucZ/Hydroxyglut_hydro"/>
</dbReference>
<dbReference type="Pfam" id="PF13483">
    <property type="entry name" value="Lactamase_B_3"/>
    <property type="match status" value="1"/>
</dbReference>
<evidence type="ECO:0000313" key="5">
    <source>
        <dbReference type="Proteomes" id="UP000593594"/>
    </source>
</evidence>
<dbReference type="KEGG" id="kmn:HW532_02000"/>
<keyword evidence="1 2" id="KW-0378">Hydrolase</keyword>
<dbReference type="EMBL" id="CP058214">
    <property type="protein sequence ID" value="QPC41604.1"/>
    <property type="molecule type" value="Genomic_DNA"/>
</dbReference>
<name>A0A7S8C1F1_9HYPH</name>
<dbReference type="HAMAP" id="MF_00457">
    <property type="entry name" value="UPF0173"/>
    <property type="match status" value="1"/>
</dbReference>
<evidence type="ECO:0000259" key="3">
    <source>
        <dbReference type="SMART" id="SM00849"/>
    </source>
</evidence>
<reference evidence="4 5" key="1">
    <citation type="submission" date="2020-06" db="EMBL/GenBank/DDBJ databases">
        <title>Genome sequence of 2 isolates from Red Sea Mangroves.</title>
        <authorList>
            <person name="Sefrji F."/>
            <person name="Michoud G."/>
            <person name="Merlino G."/>
            <person name="Daffonchio D."/>
        </authorList>
    </citation>
    <scope>NUCLEOTIDE SEQUENCE [LARGE SCALE GENOMIC DNA]</scope>
    <source>
        <strain evidence="4 5">R1DC25</strain>
    </source>
</reference>
<evidence type="ECO:0000313" key="4">
    <source>
        <dbReference type="EMBL" id="QPC41604.1"/>
    </source>
</evidence>
<proteinExistence type="inferred from homology"/>
<dbReference type="NCBIfam" id="NF001911">
    <property type="entry name" value="PRK00685.1"/>
    <property type="match status" value="1"/>
</dbReference>
<dbReference type="PANTHER" id="PTHR43546:SF3">
    <property type="entry name" value="UPF0173 METAL-DEPENDENT HYDROLASE MJ1163"/>
    <property type="match status" value="1"/>
</dbReference>
<keyword evidence="5" id="KW-1185">Reference proteome</keyword>
<dbReference type="InterPro" id="IPR050114">
    <property type="entry name" value="UPF0173_UPF0282_UlaG_hydrolase"/>
</dbReference>
<accession>A0A7S8C1F1</accession>
<dbReference type="SMART" id="SM00849">
    <property type="entry name" value="Lactamase_B"/>
    <property type="match status" value="1"/>
</dbReference>
<dbReference type="InterPro" id="IPR022877">
    <property type="entry name" value="UPF0173"/>
</dbReference>
<dbReference type="AlphaFoldDB" id="A0A7S8C1F1"/>
<dbReference type="SUPFAM" id="SSF56281">
    <property type="entry name" value="Metallo-hydrolase/oxidoreductase"/>
    <property type="match status" value="1"/>
</dbReference>
<evidence type="ECO:0000256" key="2">
    <source>
        <dbReference type="HAMAP-Rule" id="MF_00457"/>
    </source>
</evidence>
<comment type="similarity">
    <text evidence="2">Belongs to the UPF0173 family.</text>
</comment>
<evidence type="ECO:0000256" key="1">
    <source>
        <dbReference type="ARBA" id="ARBA00022801"/>
    </source>
</evidence>
<feature type="domain" description="Metallo-beta-lactamase" evidence="3">
    <location>
        <begin position="7"/>
        <end position="196"/>
    </location>
</feature>
<protein>
    <recommendedName>
        <fullName evidence="2">UPF0173 metal-dependent hydrolase HW532_02000</fullName>
    </recommendedName>
</protein>
<sequence length="232" mass="24844">MKITWLGHSAFRIETGNSVVMVDPFLSGNPKFEGDPLEAAAGATHIALTHGHDDHIGDTVAIAEGTGAQLIACFEICQYLAGKGLNDFEPANMGGTIYTEDFDVTFVRADHSSATLADGGITYLGNPCGLVFRPKDGPTVYHMGDTDIFADMALVNELYKPDVGIVPIGDRFTMNPRSAALACRRYFDFSTVLPCHYMTFPLLEQSADGFVAAMGDRGDRVKALDIGGSVTV</sequence>
<dbReference type="Gene3D" id="3.60.15.10">
    <property type="entry name" value="Ribonuclease Z/Hydroxyacylglutathione hydrolase-like"/>
    <property type="match status" value="1"/>
</dbReference>
<organism evidence="4 5">
    <name type="scientific">Kaustia mangrovi</name>
    <dbReference type="NCBI Taxonomy" id="2593653"/>
    <lineage>
        <taxon>Bacteria</taxon>
        <taxon>Pseudomonadati</taxon>
        <taxon>Pseudomonadota</taxon>
        <taxon>Alphaproteobacteria</taxon>
        <taxon>Hyphomicrobiales</taxon>
        <taxon>Parvibaculaceae</taxon>
        <taxon>Kaustia</taxon>
    </lineage>
</organism>
<dbReference type="InterPro" id="IPR001279">
    <property type="entry name" value="Metallo-B-lactamas"/>
</dbReference>
<dbReference type="RefSeq" id="WP_213162824.1">
    <property type="nucleotide sequence ID" value="NZ_CP058214.1"/>
</dbReference>
<dbReference type="Proteomes" id="UP000593594">
    <property type="component" value="Chromosome"/>
</dbReference>
<dbReference type="GO" id="GO:0016787">
    <property type="term" value="F:hydrolase activity"/>
    <property type="evidence" value="ECO:0007669"/>
    <property type="project" value="UniProtKB-UniRule"/>
</dbReference>